<dbReference type="PANTHER" id="PTHR33393">
    <property type="entry name" value="POLYGLUTAMINE SYNTHESIS ACCESSORY PROTEIN RV0574C-RELATED"/>
    <property type="match status" value="1"/>
</dbReference>
<dbReference type="Pfam" id="PF09587">
    <property type="entry name" value="PGA_cap"/>
    <property type="match status" value="1"/>
</dbReference>
<proteinExistence type="inferred from homology"/>
<dbReference type="InterPro" id="IPR019079">
    <property type="entry name" value="Capsule_synth_CapA"/>
</dbReference>
<evidence type="ECO:0000256" key="1">
    <source>
        <dbReference type="ARBA" id="ARBA00005662"/>
    </source>
</evidence>
<organism evidence="3 4">
    <name type="scientific">Desulforhabdus amnigena</name>
    <dbReference type="NCBI Taxonomy" id="40218"/>
    <lineage>
        <taxon>Bacteria</taxon>
        <taxon>Pseudomonadati</taxon>
        <taxon>Thermodesulfobacteriota</taxon>
        <taxon>Syntrophobacteria</taxon>
        <taxon>Syntrophobacterales</taxon>
        <taxon>Syntrophobacteraceae</taxon>
        <taxon>Desulforhabdus</taxon>
    </lineage>
</organism>
<comment type="similarity">
    <text evidence="1">Belongs to the CapA family.</text>
</comment>
<keyword evidence="4" id="KW-1185">Reference proteome</keyword>
<evidence type="ECO:0000313" key="3">
    <source>
        <dbReference type="EMBL" id="GLI33914.1"/>
    </source>
</evidence>
<accession>A0A9W6CWM1</accession>
<reference evidence="3" key="1">
    <citation type="submission" date="2022-12" db="EMBL/GenBank/DDBJ databases">
        <title>Reference genome sequencing for broad-spectrum identification of bacterial and archaeal isolates by mass spectrometry.</title>
        <authorList>
            <person name="Sekiguchi Y."/>
            <person name="Tourlousse D.M."/>
        </authorList>
    </citation>
    <scope>NUCLEOTIDE SEQUENCE</scope>
    <source>
        <strain evidence="3">ASRB1</strain>
    </source>
</reference>
<dbReference type="EMBL" id="BSDR01000001">
    <property type="protein sequence ID" value="GLI33914.1"/>
    <property type="molecule type" value="Genomic_DNA"/>
</dbReference>
<dbReference type="RefSeq" id="WP_281793189.1">
    <property type="nucleotide sequence ID" value="NZ_BSDR01000001.1"/>
</dbReference>
<name>A0A9W6CWM1_9BACT</name>
<comment type="caution">
    <text evidence="3">The sequence shown here is derived from an EMBL/GenBank/DDBJ whole genome shotgun (WGS) entry which is preliminary data.</text>
</comment>
<dbReference type="InterPro" id="IPR029052">
    <property type="entry name" value="Metallo-depent_PP-like"/>
</dbReference>
<dbReference type="Gene3D" id="3.60.21.10">
    <property type="match status" value="1"/>
</dbReference>
<dbReference type="SMART" id="SM00854">
    <property type="entry name" value="PGA_cap"/>
    <property type="match status" value="1"/>
</dbReference>
<dbReference type="SUPFAM" id="SSF56300">
    <property type="entry name" value="Metallo-dependent phosphatases"/>
    <property type="match status" value="1"/>
</dbReference>
<feature type="domain" description="Capsule synthesis protein CapA" evidence="2">
    <location>
        <begin position="13"/>
        <end position="295"/>
    </location>
</feature>
<protein>
    <recommendedName>
        <fullName evidence="2">Capsule synthesis protein CapA domain-containing protein</fullName>
    </recommendedName>
</protein>
<dbReference type="CDD" id="cd07381">
    <property type="entry name" value="MPP_CapA"/>
    <property type="match status" value="1"/>
</dbReference>
<evidence type="ECO:0000313" key="4">
    <source>
        <dbReference type="Proteomes" id="UP001144372"/>
    </source>
</evidence>
<evidence type="ECO:0000259" key="2">
    <source>
        <dbReference type="SMART" id="SM00854"/>
    </source>
</evidence>
<dbReference type="AlphaFoldDB" id="A0A9W6CWM1"/>
<dbReference type="PANTHER" id="PTHR33393:SF11">
    <property type="entry name" value="POLYGLUTAMINE SYNTHESIS ACCESSORY PROTEIN RV0574C-RELATED"/>
    <property type="match status" value="1"/>
</dbReference>
<sequence>MFGLNPISHIIITLFLCGDVMTGRGIDQVLPHPNDPRLYEPWVKDARRYVDLAESVHGPIPRPVGFSYIWGDALTELERAAPDVRLINLETAVTSSPDYWLGKGINYRMHPANIPVLTAAGIDVCTLANNHVLDWGYTGLEETLKTLKNARIAYAGAGHTPAEAQAPAVIQVAGKGRVLVFAFGSPSSGIPLNWVATAQKPGINLLPDLTPKTVQAIRERIRAVKRTGDIAVASLHWGGNWGFAIPKRQREFAHQLIDEAGVDVIHGHSSHHVKGIEIYRGKPVLYGCGDFLTDYEGIGGYEEFRGDLGLMYFVSMDPATGTLETLRMIPTRVRNFRIQRASTEEARWLWNTLNREGKALGTRVEMAEDLTLQLRWNGGGSQKEH</sequence>
<dbReference type="Proteomes" id="UP001144372">
    <property type="component" value="Unassembled WGS sequence"/>
</dbReference>
<dbReference type="InterPro" id="IPR052169">
    <property type="entry name" value="CW_Biosynth-Accessory"/>
</dbReference>
<gene>
    <name evidence="3" type="ORF">DAMNIGENAA_13470</name>
</gene>